<dbReference type="InterPro" id="IPR058580">
    <property type="entry name" value="DUF2828"/>
</dbReference>
<dbReference type="PANTHER" id="PTHR31373">
    <property type="entry name" value="OS06G0652100 PROTEIN"/>
    <property type="match status" value="1"/>
</dbReference>
<evidence type="ECO:0000259" key="1">
    <source>
        <dbReference type="Pfam" id="PF11443"/>
    </source>
</evidence>
<feature type="domain" description="DUF7788" evidence="2">
    <location>
        <begin position="376"/>
        <end position="580"/>
    </location>
</feature>
<dbReference type="InterPro" id="IPR011205">
    <property type="entry name" value="UCP015417_vWA"/>
</dbReference>
<feature type="domain" description="DUF2828" evidence="1">
    <location>
        <begin position="189"/>
        <end position="311"/>
    </location>
</feature>
<dbReference type="InterPro" id="IPR056690">
    <property type="entry name" value="DUF7788"/>
</dbReference>
<comment type="caution">
    <text evidence="3">The sequence shown here is derived from an EMBL/GenBank/DDBJ whole genome shotgun (WGS) entry which is preliminary data.</text>
</comment>
<evidence type="ECO:0000313" key="3">
    <source>
        <dbReference type="EMBL" id="KAB2633246.1"/>
    </source>
</evidence>
<dbReference type="Pfam" id="PF25043">
    <property type="entry name" value="DUF7788"/>
    <property type="match status" value="2"/>
</dbReference>
<dbReference type="Pfam" id="PF11443">
    <property type="entry name" value="DUF2828"/>
    <property type="match status" value="3"/>
</dbReference>
<keyword evidence="4" id="KW-1185">Reference proteome</keyword>
<protein>
    <submittedName>
        <fullName evidence="3">Uncharacterized protein</fullName>
    </submittedName>
</protein>
<dbReference type="EMBL" id="SMOL01000120">
    <property type="protein sequence ID" value="KAB2633246.1"/>
    <property type="molecule type" value="Genomic_DNA"/>
</dbReference>
<gene>
    <name evidence="3" type="ORF">D8674_029493</name>
</gene>
<reference evidence="4" key="2">
    <citation type="submission" date="2019-10" db="EMBL/GenBank/DDBJ databases">
        <title>A de novo genome assembly of a pear dwarfing rootstock.</title>
        <authorList>
            <person name="Wang F."/>
            <person name="Wang J."/>
            <person name="Li S."/>
            <person name="Zhang Y."/>
            <person name="Fang M."/>
            <person name="Ma L."/>
            <person name="Zhao Y."/>
            <person name="Jiang S."/>
        </authorList>
    </citation>
    <scope>NUCLEOTIDE SEQUENCE [LARGE SCALE GENOMIC DNA]</scope>
</reference>
<dbReference type="OrthoDB" id="1149618at2759"/>
<dbReference type="PANTHER" id="PTHR31373:SF17">
    <property type="entry name" value="OS06G0652100 PROTEIN"/>
    <property type="match status" value="1"/>
</dbReference>
<feature type="domain" description="DUF2828" evidence="1">
    <location>
        <begin position="73"/>
        <end position="162"/>
    </location>
</feature>
<dbReference type="Proteomes" id="UP000327157">
    <property type="component" value="Chromosome 6"/>
</dbReference>
<sequence>MEKILSVNHILHLTRARSMALAMAATSYTTLAPPPQLQPPLTVANFRNERATAMTRINMRPPNSIQMRNLSTTTGNPCHDLFYNVIEPYEYKCKNKKNLEREAEVDASCAYLKQLLPLAWSHDPLTTLKIIAHLIHGRLYWEGFYTAAYWLHHNHPKTLLCYATFAKSIGELFELPEILYRLLEDQDGRRGSEKKTLAMAKKAIERYKRDPDYKLLYDEVTDVFAESLKSDLEKLKQQNLKREYHGDYFDDSDDDDENCEKISDAAYSCESYPVYQGAKEADYTRRVTDRLRKEFLNPLEKYYSSISTHMGFGRMPLNVEKYLEEVKADKSKIVANALLPHEVLRYVNHSNLRQAAELQWKAMVEDIYLKQGKFKNCLAVCDPGKTWIRGLQEDVSSALGILVSELSEEPWKGKVISFSKSPELHRIQGDEFRYRCEFVKRMDSNSACKCDFVKRMDSNSSTDIKKVFDLILEVAVNENLEPEQMIKKVFVFSHQVFKKEDYPYGDCCSKSDYKAIQRKFTEKGYGDVVPQLVYWNLADKFFHDDGRPLIPYTQPGVTIVCDFSKILLKTFLENDGEIGPDKVMGAAISDEEYQQLALIANLLHGRFFWEAFYTAVYWLHHNHPKTLLSYATFAKSTGKLHGLPEIPYSLLEDRDGRRGREKSLAMARKAIERYKRDPDYKLLYDQVTDVYAECLKSDLEKLKKQNLKREYHGGYFDDTDDDEDDGNCEKVSDAADSCRSDHPNSAVPIRTTFLRENTARKVFPKETIQNTKVLRRTITREESLTGFGRSFWSPRTSTTALLAPIWDLEGCPLMLKTAELHWKAMVEDIYLKQGKFKNCLADVSSALGILVAELSEEPWKGKVISFSKSSELHQIQGDDFRYKCEFVKRMDSNSECKCDFVKRMDSNSSTDIKKVFDLMLEVAVNEKMEPDHQVFKREDYPYGDCCSKTDYKAIQGKFTEKGYGDVVPQLVYWNLLEIQIKSHKYFHDDGRPLLPYTHPGVTIVCDFSINLLKIFLENDGEIGPDQVIEAAISDEEFQNWL</sequence>
<feature type="domain" description="DUF2828" evidence="1">
    <location>
        <begin position="660"/>
        <end position="781"/>
    </location>
</feature>
<organism evidence="3 4">
    <name type="scientific">Pyrus ussuriensis x Pyrus communis</name>
    <dbReference type="NCBI Taxonomy" id="2448454"/>
    <lineage>
        <taxon>Eukaryota</taxon>
        <taxon>Viridiplantae</taxon>
        <taxon>Streptophyta</taxon>
        <taxon>Embryophyta</taxon>
        <taxon>Tracheophyta</taxon>
        <taxon>Spermatophyta</taxon>
        <taxon>Magnoliopsida</taxon>
        <taxon>eudicotyledons</taxon>
        <taxon>Gunneridae</taxon>
        <taxon>Pentapetalae</taxon>
        <taxon>rosids</taxon>
        <taxon>fabids</taxon>
        <taxon>Rosales</taxon>
        <taxon>Rosaceae</taxon>
        <taxon>Amygdaloideae</taxon>
        <taxon>Maleae</taxon>
        <taxon>Pyrus</taxon>
    </lineage>
</organism>
<evidence type="ECO:0000259" key="2">
    <source>
        <dbReference type="Pfam" id="PF25043"/>
    </source>
</evidence>
<dbReference type="AlphaFoldDB" id="A0A5N5HZ94"/>
<reference evidence="3 4" key="1">
    <citation type="submission" date="2019-09" db="EMBL/GenBank/DDBJ databases">
        <authorList>
            <person name="Ou C."/>
        </authorList>
    </citation>
    <scope>NUCLEOTIDE SEQUENCE [LARGE SCALE GENOMIC DNA]</scope>
    <source>
        <strain evidence="3">S2</strain>
        <tissue evidence="3">Leaf</tissue>
    </source>
</reference>
<reference evidence="3 4" key="3">
    <citation type="submission" date="2019-11" db="EMBL/GenBank/DDBJ databases">
        <title>A de novo genome assembly of a pear dwarfing rootstock.</title>
        <authorList>
            <person name="Wang F."/>
            <person name="Wang J."/>
            <person name="Li S."/>
            <person name="Zhang Y."/>
            <person name="Fang M."/>
            <person name="Ma L."/>
            <person name="Zhao Y."/>
            <person name="Jiang S."/>
        </authorList>
    </citation>
    <scope>NUCLEOTIDE SEQUENCE [LARGE SCALE GENOMIC DNA]</scope>
    <source>
        <strain evidence="3">S2</strain>
        <tissue evidence="3">Leaf</tissue>
    </source>
</reference>
<feature type="domain" description="DUF7788" evidence="2">
    <location>
        <begin position="837"/>
        <end position="1025"/>
    </location>
</feature>
<evidence type="ECO:0000313" key="4">
    <source>
        <dbReference type="Proteomes" id="UP000327157"/>
    </source>
</evidence>
<proteinExistence type="predicted"/>
<accession>A0A5N5HZ94</accession>
<name>A0A5N5HZ94_9ROSA</name>